<gene>
    <name evidence="2" type="ORF">J3U88_01610</name>
</gene>
<name>A0A8J7PYS8_9BACT</name>
<evidence type="ECO:0000313" key="3">
    <source>
        <dbReference type="Proteomes" id="UP000664417"/>
    </source>
</evidence>
<accession>A0A8J7PYS8</accession>
<protein>
    <submittedName>
        <fullName evidence="2">Uncharacterized protein</fullName>
    </submittedName>
</protein>
<proteinExistence type="predicted"/>
<organism evidence="2 3">
    <name type="scientific">Acanthopleuribacter pedis</name>
    <dbReference type="NCBI Taxonomy" id="442870"/>
    <lineage>
        <taxon>Bacteria</taxon>
        <taxon>Pseudomonadati</taxon>
        <taxon>Acidobacteriota</taxon>
        <taxon>Holophagae</taxon>
        <taxon>Acanthopleuribacterales</taxon>
        <taxon>Acanthopleuribacteraceae</taxon>
        <taxon>Acanthopleuribacter</taxon>
    </lineage>
</organism>
<feature type="chain" id="PRO_5035297734" evidence="1">
    <location>
        <begin position="27"/>
        <end position="380"/>
    </location>
</feature>
<keyword evidence="1" id="KW-0732">Signal</keyword>
<dbReference type="Proteomes" id="UP000664417">
    <property type="component" value="Unassembled WGS sequence"/>
</dbReference>
<reference evidence="2" key="1">
    <citation type="submission" date="2021-03" db="EMBL/GenBank/DDBJ databases">
        <authorList>
            <person name="Wang G."/>
        </authorList>
    </citation>
    <scope>NUCLEOTIDE SEQUENCE</scope>
    <source>
        <strain evidence="2">KCTC 12899</strain>
    </source>
</reference>
<dbReference type="AlphaFoldDB" id="A0A8J7PYS8"/>
<sequence>MNMSLSQPTRILCYFLAMCAWLPAQTLINVRPCPEGDAQQAMTALQYYLAAEVSLAGAKAWVKENPTKHDDYYTGAVNPAAAKGLGAHAAKAFRGEAQHGSLNNYLLHAKWSGGSTADEKNWRRFLSESSVGAKLDALSKVDVGKLRLHKKEKTPLEPWLYAVLKREAAAMIQASAKKVAADAPYGRSVKVADMFVRGTLKTEGPALVKGQQALKGLAGQPGMVEVVLKLLSLDRLPEEPLSLFLVKQGQVDYNLLKGEAPKAQRPSGLSRDQMVAWRKNEAHPHRMMVDFLVETAALKMISLGEFATAKRLVLHNEMANPRARCSYDPGTTLALLRYGADVLRPQGHFEERNYLNDKKFSAYQFLFQLEIEPTSGGVKF</sequence>
<comment type="caution">
    <text evidence="2">The sequence shown here is derived from an EMBL/GenBank/DDBJ whole genome shotgun (WGS) entry which is preliminary data.</text>
</comment>
<dbReference type="RefSeq" id="WP_207856370.1">
    <property type="nucleotide sequence ID" value="NZ_JAFREP010000001.1"/>
</dbReference>
<evidence type="ECO:0000313" key="2">
    <source>
        <dbReference type="EMBL" id="MBO1317137.1"/>
    </source>
</evidence>
<dbReference type="EMBL" id="JAFREP010000001">
    <property type="protein sequence ID" value="MBO1317137.1"/>
    <property type="molecule type" value="Genomic_DNA"/>
</dbReference>
<evidence type="ECO:0000256" key="1">
    <source>
        <dbReference type="SAM" id="SignalP"/>
    </source>
</evidence>
<keyword evidence="3" id="KW-1185">Reference proteome</keyword>
<feature type="signal peptide" evidence="1">
    <location>
        <begin position="1"/>
        <end position="26"/>
    </location>
</feature>